<dbReference type="InterPro" id="IPR004838">
    <property type="entry name" value="NHTrfase_class1_PyrdxlP-BS"/>
</dbReference>
<dbReference type="SUPFAM" id="SSF53383">
    <property type="entry name" value="PLP-dependent transferases"/>
    <property type="match status" value="1"/>
</dbReference>
<evidence type="ECO:0000256" key="8">
    <source>
        <dbReference type="ARBA" id="ARBA00029996"/>
    </source>
</evidence>
<dbReference type="Gene3D" id="3.40.640.10">
    <property type="entry name" value="Type I PLP-dependent aspartate aminotransferase-like (Major domain)"/>
    <property type="match status" value="1"/>
</dbReference>
<evidence type="ECO:0000256" key="3">
    <source>
        <dbReference type="ARBA" id="ARBA00004953"/>
    </source>
</evidence>
<dbReference type="InterPro" id="IPR015421">
    <property type="entry name" value="PyrdxlP-dep_Trfase_major"/>
</dbReference>
<keyword evidence="7 11" id="KW-0456">Lyase</keyword>
<reference evidence="11" key="1">
    <citation type="submission" date="2020-12" db="EMBL/GenBank/DDBJ databases">
        <title>Geomonas sp. Red875, isolated from river sediment.</title>
        <authorList>
            <person name="Xu Z."/>
            <person name="Zhang Z."/>
            <person name="Masuda Y."/>
            <person name="Itoh H."/>
            <person name="Senoo K."/>
        </authorList>
    </citation>
    <scope>NUCLEOTIDE SEQUENCE</scope>
    <source>
        <strain evidence="11">Red875</strain>
    </source>
</reference>
<dbReference type="Proteomes" id="UP000636888">
    <property type="component" value="Unassembled WGS sequence"/>
</dbReference>
<dbReference type="PANTHER" id="PTHR42885">
    <property type="entry name" value="HISTIDINOL-PHOSPHATE AMINOTRANSFERASE-RELATED"/>
    <property type="match status" value="1"/>
</dbReference>
<feature type="domain" description="Aminotransferase class I/classII large" evidence="10">
    <location>
        <begin position="25"/>
        <end position="350"/>
    </location>
</feature>
<dbReference type="InterPro" id="IPR015422">
    <property type="entry name" value="PyrdxlP-dep_Trfase_small"/>
</dbReference>
<dbReference type="RefSeq" id="WP_199384313.1">
    <property type="nucleotide sequence ID" value="NZ_JAEMHM010000009.1"/>
</dbReference>
<evidence type="ECO:0000256" key="6">
    <source>
        <dbReference type="ARBA" id="ARBA00022898"/>
    </source>
</evidence>
<evidence type="ECO:0000256" key="4">
    <source>
        <dbReference type="ARBA" id="ARBA00012285"/>
    </source>
</evidence>
<keyword evidence="6" id="KW-0663">Pyridoxal phosphate</keyword>
<dbReference type="UniPathway" id="UPA00148"/>
<dbReference type="GO" id="GO:0048472">
    <property type="term" value="F:threonine-phosphate decarboxylase activity"/>
    <property type="evidence" value="ECO:0007669"/>
    <property type="project" value="UniProtKB-EC"/>
</dbReference>
<comment type="pathway">
    <text evidence="3">Cofactor biosynthesis; adenosylcobalamin biosynthesis.</text>
</comment>
<evidence type="ECO:0000259" key="10">
    <source>
        <dbReference type="Pfam" id="PF00155"/>
    </source>
</evidence>
<evidence type="ECO:0000256" key="7">
    <source>
        <dbReference type="ARBA" id="ARBA00023239"/>
    </source>
</evidence>
<dbReference type="Gene3D" id="3.90.1150.10">
    <property type="entry name" value="Aspartate Aminotransferase, domain 1"/>
    <property type="match status" value="1"/>
</dbReference>
<sequence length="359" mass="39423">MSKGHEHGGNVFAVARSLGVPAERIVDFSASINPLGMAPGVREVLADCFDRLLHYPDKHAFELKERLAAYHGIASEQVCVANGSTELIHLLPRLLPGKRALIVAPAFAEYESALRRADWDVEYLVLDSRNDFRLPLSALQDKLERCDLLFLCNPANPTGALVPETEIAEIVQLCAAAGAFFVLDEAFMDFCEGDSAKAVLLRSGRGIVLRSMTKFFAIPGLRLGYAIADAGLVERLEEAGAPWSVNTAAQLAGIASLQDGEYRERTRRFIAAERSRMAAAIDALGWARTFSSAANYLLVELRNGMTAAALKERLLRHGLMIRDCANFHGLDARFFRVAVRLKEENDRLLVALAEEGRLD</sequence>
<dbReference type="EC" id="4.1.1.81" evidence="4"/>
<dbReference type="PROSITE" id="PS00105">
    <property type="entry name" value="AA_TRANSFER_CLASS_1"/>
    <property type="match status" value="1"/>
</dbReference>
<dbReference type="InterPro" id="IPR004839">
    <property type="entry name" value="Aminotransferase_I/II_large"/>
</dbReference>
<name>A0A8J7IPE5_9BACT</name>
<evidence type="ECO:0000256" key="9">
    <source>
        <dbReference type="ARBA" id="ARBA00048531"/>
    </source>
</evidence>
<evidence type="ECO:0000313" key="12">
    <source>
        <dbReference type="Proteomes" id="UP000636888"/>
    </source>
</evidence>
<comment type="cofactor">
    <cofactor evidence="1">
        <name>pyridoxal 5'-phosphate</name>
        <dbReference type="ChEBI" id="CHEBI:597326"/>
    </cofactor>
</comment>
<dbReference type="CDD" id="cd00609">
    <property type="entry name" value="AAT_like"/>
    <property type="match status" value="1"/>
</dbReference>
<dbReference type="GO" id="GO:0009236">
    <property type="term" value="P:cobalamin biosynthetic process"/>
    <property type="evidence" value="ECO:0007669"/>
    <property type="project" value="UniProtKB-UniPathway"/>
</dbReference>
<dbReference type="AlphaFoldDB" id="A0A8J7IPE5"/>
<proteinExistence type="predicted"/>
<dbReference type="GO" id="GO:0030170">
    <property type="term" value="F:pyridoxal phosphate binding"/>
    <property type="evidence" value="ECO:0007669"/>
    <property type="project" value="InterPro"/>
</dbReference>
<comment type="caution">
    <text evidence="11">The sequence shown here is derived from an EMBL/GenBank/DDBJ whole genome shotgun (WGS) entry which is preliminary data.</text>
</comment>
<dbReference type="Pfam" id="PF00155">
    <property type="entry name" value="Aminotran_1_2"/>
    <property type="match status" value="1"/>
</dbReference>
<protein>
    <recommendedName>
        <fullName evidence="4">threonine-phosphate decarboxylase</fullName>
        <ecNumber evidence="4">4.1.1.81</ecNumber>
    </recommendedName>
    <alternativeName>
        <fullName evidence="8">L-threonine-O-3-phosphate decarboxylase</fullName>
    </alternativeName>
</protein>
<keyword evidence="12" id="KW-1185">Reference proteome</keyword>
<gene>
    <name evidence="11" type="ORF">JFN93_11920</name>
</gene>
<keyword evidence="5" id="KW-0169">Cobalamin biosynthesis</keyword>
<accession>A0A8J7IPE5</accession>
<dbReference type="EMBL" id="JAEMHM010000009">
    <property type="protein sequence ID" value="MBJ6725418.1"/>
    <property type="molecule type" value="Genomic_DNA"/>
</dbReference>
<dbReference type="NCBIfam" id="TIGR01140">
    <property type="entry name" value="L_thr_O3P_dcar"/>
    <property type="match status" value="1"/>
</dbReference>
<evidence type="ECO:0000256" key="2">
    <source>
        <dbReference type="ARBA" id="ARBA00003444"/>
    </source>
</evidence>
<comment type="function">
    <text evidence="2">Decarboxylates L-threonine-O-3-phosphate to yield (R)-1-amino-2-propanol O-2-phosphate, the precursor for the linkage between the nucleotide loop and the corrin ring in cobalamin.</text>
</comment>
<evidence type="ECO:0000256" key="5">
    <source>
        <dbReference type="ARBA" id="ARBA00022573"/>
    </source>
</evidence>
<comment type="catalytic activity">
    <reaction evidence="9">
        <text>O-phospho-L-threonine + H(+) = (R)-1-aminopropan-2-yl phosphate + CO2</text>
        <dbReference type="Rhea" id="RHEA:11492"/>
        <dbReference type="ChEBI" id="CHEBI:15378"/>
        <dbReference type="ChEBI" id="CHEBI:16526"/>
        <dbReference type="ChEBI" id="CHEBI:58563"/>
        <dbReference type="ChEBI" id="CHEBI:58675"/>
        <dbReference type="EC" id="4.1.1.81"/>
    </reaction>
</comment>
<dbReference type="PANTHER" id="PTHR42885:SF1">
    <property type="entry name" value="THREONINE-PHOSPHATE DECARBOXYLASE"/>
    <property type="match status" value="1"/>
</dbReference>
<organism evidence="11 12">
    <name type="scientific">Geomesophilobacter sediminis</name>
    <dbReference type="NCBI Taxonomy" id="2798584"/>
    <lineage>
        <taxon>Bacteria</taxon>
        <taxon>Pseudomonadati</taxon>
        <taxon>Thermodesulfobacteriota</taxon>
        <taxon>Desulfuromonadia</taxon>
        <taxon>Geobacterales</taxon>
        <taxon>Geobacteraceae</taxon>
        <taxon>Geomesophilobacter</taxon>
    </lineage>
</organism>
<evidence type="ECO:0000313" key="11">
    <source>
        <dbReference type="EMBL" id="MBJ6725418.1"/>
    </source>
</evidence>
<dbReference type="InterPro" id="IPR005860">
    <property type="entry name" value="CobD"/>
</dbReference>
<evidence type="ECO:0000256" key="1">
    <source>
        <dbReference type="ARBA" id="ARBA00001933"/>
    </source>
</evidence>
<dbReference type="InterPro" id="IPR015424">
    <property type="entry name" value="PyrdxlP-dep_Trfase"/>
</dbReference>